<proteinExistence type="predicted"/>
<keyword evidence="3" id="KW-1185">Reference proteome</keyword>
<evidence type="ECO:0000313" key="2">
    <source>
        <dbReference type="EMBL" id="TDL27184.1"/>
    </source>
</evidence>
<sequence length="113" mass="12962">MVTLHFKRRVKGIIFMVKINATVFMDYILIVNIIPAALLHQYLDNPQAAAAEGNIFTKYSNSSNDIEEFDNNELPKLTSTKYSNSSDDIEEFHNKEMPELKSAFEIDEIESDE</sequence>
<dbReference type="VEuPathDB" id="FungiDB:BD410DRAFT_799574"/>
<gene>
    <name evidence="2" type="ORF">BD410DRAFT_799574</name>
</gene>
<protein>
    <submittedName>
        <fullName evidence="2">Uncharacterized protein</fullName>
    </submittedName>
</protein>
<dbReference type="AlphaFoldDB" id="A0A4Y7QHQ4"/>
<feature type="transmembrane region" description="Helical" evidence="1">
    <location>
        <begin position="12"/>
        <end position="38"/>
    </location>
</feature>
<organism evidence="2 3">
    <name type="scientific">Rickenella mellea</name>
    <dbReference type="NCBI Taxonomy" id="50990"/>
    <lineage>
        <taxon>Eukaryota</taxon>
        <taxon>Fungi</taxon>
        <taxon>Dikarya</taxon>
        <taxon>Basidiomycota</taxon>
        <taxon>Agaricomycotina</taxon>
        <taxon>Agaricomycetes</taxon>
        <taxon>Hymenochaetales</taxon>
        <taxon>Rickenellaceae</taxon>
        <taxon>Rickenella</taxon>
    </lineage>
</organism>
<dbReference type="EMBL" id="ML170159">
    <property type="protein sequence ID" value="TDL27184.1"/>
    <property type="molecule type" value="Genomic_DNA"/>
</dbReference>
<reference evidence="2 3" key="1">
    <citation type="submission" date="2018-06" db="EMBL/GenBank/DDBJ databases">
        <title>A transcriptomic atlas of mushroom development highlights an independent origin of complex multicellularity.</title>
        <authorList>
            <consortium name="DOE Joint Genome Institute"/>
            <person name="Krizsan K."/>
            <person name="Almasi E."/>
            <person name="Merenyi Z."/>
            <person name="Sahu N."/>
            <person name="Viragh M."/>
            <person name="Koszo T."/>
            <person name="Mondo S."/>
            <person name="Kiss B."/>
            <person name="Balint B."/>
            <person name="Kues U."/>
            <person name="Barry K."/>
            <person name="Hegedus J.C."/>
            <person name="Henrissat B."/>
            <person name="Johnson J."/>
            <person name="Lipzen A."/>
            <person name="Ohm R."/>
            <person name="Nagy I."/>
            <person name="Pangilinan J."/>
            <person name="Yan J."/>
            <person name="Xiong Y."/>
            <person name="Grigoriev I.V."/>
            <person name="Hibbett D.S."/>
            <person name="Nagy L.G."/>
        </authorList>
    </citation>
    <scope>NUCLEOTIDE SEQUENCE [LARGE SCALE GENOMIC DNA]</scope>
    <source>
        <strain evidence="2 3">SZMC22713</strain>
    </source>
</reference>
<dbReference type="Proteomes" id="UP000294933">
    <property type="component" value="Unassembled WGS sequence"/>
</dbReference>
<keyword evidence="1" id="KW-0812">Transmembrane</keyword>
<name>A0A4Y7QHQ4_9AGAM</name>
<keyword evidence="1" id="KW-0472">Membrane</keyword>
<accession>A0A4Y7QHQ4</accession>
<evidence type="ECO:0000256" key="1">
    <source>
        <dbReference type="SAM" id="Phobius"/>
    </source>
</evidence>
<keyword evidence="1" id="KW-1133">Transmembrane helix</keyword>
<evidence type="ECO:0000313" key="3">
    <source>
        <dbReference type="Proteomes" id="UP000294933"/>
    </source>
</evidence>